<sequence length="511" mass="57940">MSNHLIQELESLYRDSMTFVRINGDCTGWFPLLSGLFNLIMDNCLKDMKVVEREITMSHSLVNRFLFATYHVKLAHSVEELQDLISSDMRVVVLLALCIRFQVVRCLLPPSFQWKVVDFSWDESARNAAISTGAYVSENNMPAGIARWKNKLFITIPRWKKGVPASLNYININGNQTQTLNPYPSWEDAFVSNKACCVASNKTVVSAFRVQVDKCDRLWVVDNGVADMSSGVKQIAPPALLIFDLNTDQLLHRYEFKDEELRDSSVLTSVEVEVIGKNCDAFAYIPDMGSNALLIFSLSKDDAWRVECPFFHFDPLSNVYRVGGIEFFWNDGVSSAVLSPSKKSGHRDLYFHPTSSTKQFRISTKFLKDKYVPKEYIFSAAEVVGDRGPLSQATATDFDPLNNVIFYAQLNRNGISCWNTEKPLTEDNVPLILSDCTVLEFPNDLKVDQEGTLWILSNRQSRFLYDSMDNNEVNFRVLSAPTSKLIQGTACEKMTTMDRAFSLIKRPKSKC</sequence>
<keyword evidence="6" id="KW-1185">Reference proteome</keyword>
<dbReference type="GO" id="GO:0005576">
    <property type="term" value="C:extracellular region"/>
    <property type="evidence" value="ECO:0007669"/>
    <property type="project" value="UniProtKB-SubCell"/>
</dbReference>
<dbReference type="PANTHER" id="PTHR10009:SF11">
    <property type="entry name" value="RH54244P"/>
    <property type="match status" value="1"/>
</dbReference>
<dbReference type="Proteomes" id="UP001152562">
    <property type="component" value="Unassembled WGS sequence"/>
</dbReference>
<reference evidence="5" key="1">
    <citation type="submission" date="2022-05" db="EMBL/GenBank/DDBJ databases">
        <authorList>
            <person name="Okamura Y."/>
        </authorList>
    </citation>
    <scope>NUCLEOTIDE SEQUENCE</scope>
</reference>
<evidence type="ECO:0000256" key="1">
    <source>
        <dbReference type="ARBA" id="ARBA00004613"/>
    </source>
</evidence>
<comment type="subcellular location">
    <subcellularLocation>
        <location evidence="1">Secreted</location>
    </subcellularLocation>
</comment>
<dbReference type="AlphaFoldDB" id="A0A9P0XBU4"/>
<dbReference type="Gene3D" id="2.120.10.30">
    <property type="entry name" value="TolB, C-terminal domain"/>
    <property type="match status" value="1"/>
</dbReference>
<dbReference type="SUPFAM" id="SSF101898">
    <property type="entry name" value="NHL repeat"/>
    <property type="match status" value="1"/>
</dbReference>
<keyword evidence="4" id="KW-0732">Signal</keyword>
<evidence type="ECO:0000256" key="4">
    <source>
        <dbReference type="ARBA" id="ARBA00022729"/>
    </source>
</evidence>
<comment type="caution">
    <text evidence="5">The sequence shown here is derived from an EMBL/GenBank/DDBJ whole genome shotgun (WGS) entry which is preliminary data.</text>
</comment>
<evidence type="ECO:0000313" key="5">
    <source>
        <dbReference type="EMBL" id="CAH4029052.1"/>
    </source>
</evidence>
<proteinExistence type="inferred from homology"/>
<comment type="similarity">
    <text evidence="2">Belongs to the major royal jelly protein family.</text>
</comment>
<dbReference type="InterPro" id="IPR017996">
    <property type="entry name" value="MRJP/yellow-related"/>
</dbReference>
<dbReference type="Pfam" id="PF03022">
    <property type="entry name" value="MRJP"/>
    <property type="match status" value="1"/>
</dbReference>
<evidence type="ECO:0000313" key="6">
    <source>
        <dbReference type="Proteomes" id="UP001152562"/>
    </source>
</evidence>
<evidence type="ECO:0000256" key="3">
    <source>
        <dbReference type="ARBA" id="ARBA00022525"/>
    </source>
</evidence>
<dbReference type="InterPro" id="IPR011042">
    <property type="entry name" value="6-blade_b-propeller_TolB-like"/>
</dbReference>
<gene>
    <name evidence="5" type="ORF">PIBRA_LOCUS5838</name>
</gene>
<evidence type="ECO:0008006" key="7">
    <source>
        <dbReference type="Google" id="ProtNLM"/>
    </source>
</evidence>
<keyword evidence="3" id="KW-0964">Secreted</keyword>
<dbReference type="PANTHER" id="PTHR10009">
    <property type="entry name" value="PROTEIN YELLOW-RELATED"/>
    <property type="match status" value="1"/>
</dbReference>
<dbReference type="EMBL" id="CALOZG010000006">
    <property type="protein sequence ID" value="CAH4029052.1"/>
    <property type="molecule type" value="Genomic_DNA"/>
</dbReference>
<organism evidence="5 6">
    <name type="scientific">Pieris brassicae</name>
    <name type="common">White butterfly</name>
    <name type="synonym">Large white butterfly</name>
    <dbReference type="NCBI Taxonomy" id="7116"/>
    <lineage>
        <taxon>Eukaryota</taxon>
        <taxon>Metazoa</taxon>
        <taxon>Ecdysozoa</taxon>
        <taxon>Arthropoda</taxon>
        <taxon>Hexapoda</taxon>
        <taxon>Insecta</taxon>
        <taxon>Pterygota</taxon>
        <taxon>Neoptera</taxon>
        <taxon>Endopterygota</taxon>
        <taxon>Lepidoptera</taxon>
        <taxon>Glossata</taxon>
        <taxon>Ditrysia</taxon>
        <taxon>Papilionoidea</taxon>
        <taxon>Pieridae</taxon>
        <taxon>Pierinae</taxon>
        <taxon>Pieris</taxon>
    </lineage>
</organism>
<name>A0A9P0XBU4_PIEBR</name>
<evidence type="ECO:0000256" key="2">
    <source>
        <dbReference type="ARBA" id="ARBA00009127"/>
    </source>
</evidence>
<protein>
    <recommendedName>
        <fullName evidence="7">Bee-milk protein</fullName>
    </recommendedName>
</protein>
<accession>A0A9P0XBU4</accession>